<dbReference type="SUPFAM" id="SSF51445">
    <property type="entry name" value="(Trans)glycosidases"/>
    <property type="match status" value="1"/>
</dbReference>
<dbReference type="InterPro" id="IPR001547">
    <property type="entry name" value="Glyco_hydro_5"/>
</dbReference>
<dbReference type="Gene3D" id="3.20.20.80">
    <property type="entry name" value="Glycosidases"/>
    <property type="match status" value="1"/>
</dbReference>
<protein>
    <submittedName>
        <fullName evidence="5">Cellulase family glycosylhydrolase</fullName>
    </submittedName>
</protein>
<comment type="similarity">
    <text evidence="3">Belongs to the glycosyl hydrolase 5 (cellulase A) family.</text>
</comment>
<evidence type="ECO:0000313" key="5">
    <source>
        <dbReference type="EMBL" id="WYZ18407.1"/>
    </source>
</evidence>
<keyword evidence="2 3" id="KW-0326">Glycosidase</keyword>
<feature type="domain" description="Glycoside hydrolase family 5" evidence="4">
    <location>
        <begin position="103"/>
        <end position="313"/>
    </location>
</feature>
<proteinExistence type="inferred from homology"/>
<keyword evidence="1 3" id="KW-0378">Hydrolase</keyword>
<accession>A0ABZ2UAK8</accession>
<dbReference type="Pfam" id="PF00150">
    <property type="entry name" value="Cellulase"/>
    <property type="match status" value="1"/>
</dbReference>
<organism evidence="5 6">
    <name type="scientific">Flavobacterium soyae</name>
    <dbReference type="NCBI Taxonomy" id="2903098"/>
    <lineage>
        <taxon>Bacteria</taxon>
        <taxon>Pseudomonadati</taxon>
        <taxon>Bacteroidota</taxon>
        <taxon>Flavobacteriia</taxon>
        <taxon>Flavobacteriales</taxon>
        <taxon>Flavobacteriaceae</taxon>
        <taxon>Flavobacterium</taxon>
    </lineage>
</organism>
<dbReference type="InterPro" id="IPR017853">
    <property type="entry name" value="GH"/>
</dbReference>
<evidence type="ECO:0000259" key="4">
    <source>
        <dbReference type="Pfam" id="PF00150"/>
    </source>
</evidence>
<dbReference type="RefSeq" id="WP_406843333.1">
    <property type="nucleotide sequence ID" value="NZ_CP150845.1"/>
</dbReference>
<name>A0ABZ2UAK8_9FLAO</name>
<reference evidence="5 6" key="1">
    <citation type="submission" date="2024-03" db="EMBL/GenBank/DDBJ databases">
        <title>Flavobacterium soyae.</title>
        <authorList>
            <person name="Zheng W."/>
        </authorList>
    </citation>
    <scope>NUCLEOTIDE SEQUENCE [LARGE SCALE GENOMIC DNA]</scope>
    <source>
        <strain evidence="5 6">55</strain>
    </source>
</reference>
<keyword evidence="6" id="KW-1185">Reference proteome</keyword>
<evidence type="ECO:0000256" key="2">
    <source>
        <dbReference type="ARBA" id="ARBA00023295"/>
    </source>
</evidence>
<dbReference type="PROSITE" id="PS51257">
    <property type="entry name" value="PROKAR_LIPOPROTEIN"/>
    <property type="match status" value="1"/>
</dbReference>
<dbReference type="Proteomes" id="UP001623852">
    <property type="component" value="Chromosome"/>
</dbReference>
<gene>
    <name evidence="5" type="ORF">AABD74_14685</name>
</gene>
<evidence type="ECO:0000256" key="3">
    <source>
        <dbReference type="RuleBase" id="RU361153"/>
    </source>
</evidence>
<dbReference type="EMBL" id="CP150845">
    <property type="protein sequence ID" value="WYZ18407.1"/>
    <property type="molecule type" value="Genomic_DNA"/>
</dbReference>
<sequence>MKKRYAVMLLGIILCACSKEEALDVNSGDAAANEPAVENTVSNTNASTAKVGAASIAGLNWADGRDNFVDGWVIISGLTAGDSYSTVASKTEAVLNGFSSKISGVNTIRIPINPPSVAESWWGSYQGVIDKATSKGWKVIIACWESSSSKDGKIDNTTAFWNMWTTVVNKYQSNGNVYFEPFNEPHGYTLSQLTSIYAQFLSNYSGVPKGRIILDGIGYSENVTGVGADSRFNGCLLGLHNYAFWATRSVTQWRADWRSRIGSYGARTVITEFGAAMNSGKDYQNGNQSDNEIAYIVATSDVCRNDQIASVYWPGLRDNDSYSLFTRGGSGTNITINTVSSTGVFRVRYGWGEN</sequence>
<evidence type="ECO:0000256" key="1">
    <source>
        <dbReference type="ARBA" id="ARBA00022801"/>
    </source>
</evidence>
<evidence type="ECO:0000313" key="6">
    <source>
        <dbReference type="Proteomes" id="UP001623852"/>
    </source>
</evidence>